<keyword evidence="9" id="KW-0234">DNA repair</keyword>
<evidence type="ECO:0000256" key="3">
    <source>
        <dbReference type="ARBA" id="ARBA00011918"/>
    </source>
</evidence>
<dbReference type="RefSeq" id="WP_130139986.1">
    <property type="nucleotide sequence ID" value="NZ_SGIT01000001.1"/>
</dbReference>
<feature type="domain" description="HTH araC/xylS-type" evidence="11">
    <location>
        <begin position="13"/>
        <end position="111"/>
    </location>
</feature>
<dbReference type="InterPro" id="IPR036631">
    <property type="entry name" value="MGMT_N_sf"/>
</dbReference>
<keyword evidence="5 12" id="KW-0808">Transferase</keyword>
<evidence type="ECO:0000256" key="7">
    <source>
        <dbReference type="ARBA" id="ARBA00023015"/>
    </source>
</evidence>
<dbReference type="SUPFAM" id="SSF53155">
    <property type="entry name" value="Methylated DNA-protein cysteine methyltransferase domain"/>
    <property type="match status" value="1"/>
</dbReference>
<keyword evidence="8" id="KW-0804">Transcription</keyword>
<evidence type="ECO:0000256" key="10">
    <source>
        <dbReference type="ARBA" id="ARBA00049348"/>
    </source>
</evidence>
<dbReference type="InterPro" id="IPR036217">
    <property type="entry name" value="MethylDNA_cys_MeTrfase_DNAb"/>
</dbReference>
<gene>
    <name evidence="12" type="ORF">EWE74_02655</name>
</gene>
<dbReference type="NCBIfam" id="TIGR00589">
    <property type="entry name" value="ogt"/>
    <property type="match status" value="1"/>
</dbReference>
<dbReference type="GO" id="GO:0003700">
    <property type="term" value="F:DNA-binding transcription factor activity"/>
    <property type="evidence" value="ECO:0007669"/>
    <property type="project" value="InterPro"/>
</dbReference>
<organism evidence="12 13">
    <name type="scientific">Sphingobacterium corticibacterium</name>
    <dbReference type="NCBI Taxonomy" id="2484746"/>
    <lineage>
        <taxon>Bacteria</taxon>
        <taxon>Pseudomonadati</taxon>
        <taxon>Bacteroidota</taxon>
        <taxon>Sphingobacteriia</taxon>
        <taxon>Sphingobacteriales</taxon>
        <taxon>Sphingobacteriaceae</taxon>
        <taxon>Sphingobacterium</taxon>
    </lineage>
</organism>
<evidence type="ECO:0000259" key="11">
    <source>
        <dbReference type="PROSITE" id="PS01124"/>
    </source>
</evidence>
<dbReference type="SUPFAM" id="SSF46767">
    <property type="entry name" value="Methylated DNA-protein cysteine methyltransferase, C-terminal domain"/>
    <property type="match status" value="1"/>
</dbReference>
<evidence type="ECO:0000256" key="1">
    <source>
        <dbReference type="ARBA" id="ARBA00001286"/>
    </source>
</evidence>
<comment type="catalytic activity">
    <reaction evidence="10">
        <text>a 6-O-methyl-2'-deoxyguanosine in DNA + L-cysteinyl-[protein] = S-methyl-L-cysteinyl-[protein] + a 2'-deoxyguanosine in DNA</text>
        <dbReference type="Rhea" id="RHEA:24000"/>
        <dbReference type="Rhea" id="RHEA-COMP:10131"/>
        <dbReference type="Rhea" id="RHEA-COMP:10132"/>
        <dbReference type="Rhea" id="RHEA-COMP:11367"/>
        <dbReference type="Rhea" id="RHEA-COMP:11368"/>
        <dbReference type="ChEBI" id="CHEBI:29950"/>
        <dbReference type="ChEBI" id="CHEBI:82612"/>
        <dbReference type="ChEBI" id="CHEBI:85445"/>
        <dbReference type="ChEBI" id="CHEBI:85448"/>
        <dbReference type="EC" id="2.1.1.63"/>
    </reaction>
</comment>
<dbReference type="PROSITE" id="PS00374">
    <property type="entry name" value="MGMT"/>
    <property type="match status" value="1"/>
</dbReference>
<dbReference type="Gene3D" id="1.10.10.60">
    <property type="entry name" value="Homeodomain-like"/>
    <property type="match status" value="2"/>
</dbReference>
<dbReference type="CDD" id="cd06445">
    <property type="entry name" value="ATase"/>
    <property type="match status" value="1"/>
</dbReference>
<dbReference type="Gene3D" id="3.30.160.70">
    <property type="entry name" value="Methylated DNA-protein cysteine methyltransferase domain"/>
    <property type="match status" value="1"/>
</dbReference>
<dbReference type="OrthoDB" id="9802228at2"/>
<dbReference type="EC" id="2.1.1.63" evidence="3"/>
<dbReference type="GO" id="GO:0003908">
    <property type="term" value="F:methylated-DNA-[protein]-cysteine S-methyltransferase activity"/>
    <property type="evidence" value="ECO:0007669"/>
    <property type="project" value="UniProtKB-EC"/>
</dbReference>
<dbReference type="GO" id="GO:0032259">
    <property type="term" value="P:methylation"/>
    <property type="evidence" value="ECO:0007669"/>
    <property type="project" value="UniProtKB-KW"/>
</dbReference>
<comment type="catalytic activity">
    <reaction evidence="1">
        <text>a 4-O-methyl-thymidine in DNA + L-cysteinyl-[protein] = a thymidine in DNA + S-methyl-L-cysteinyl-[protein]</text>
        <dbReference type="Rhea" id="RHEA:53428"/>
        <dbReference type="Rhea" id="RHEA-COMP:10131"/>
        <dbReference type="Rhea" id="RHEA-COMP:10132"/>
        <dbReference type="Rhea" id="RHEA-COMP:13555"/>
        <dbReference type="Rhea" id="RHEA-COMP:13556"/>
        <dbReference type="ChEBI" id="CHEBI:29950"/>
        <dbReference type="ChEBI" id="CHEBI:82612"/>
        <dbReference type="ChEBI" id="CHEBI:137386"/>
        <dbReference type="ChEBI" id="CHEBI:137387"/>
        <dbReference type="EC" id="2.1.1.63"/>
    </reaction>
</comment>
<dbReference type="AlphaFoldDB" id="A0A4Q6XY89"/>
<dbReference type="InterPro" id="IPR018060">
    <property type="entry name" value="HTH_AraC"/>
</dbReference>
<keyword evidence="13" id="KW-1185">Reference proteome</keyword>
<evidence type="ECO:0000313" key="12">
    <source>
        <dbReference type="EMBL" id="RZF61757.1"/>
    </source>
</evidence>
<dbReference type="InterPro" id="IPR009057">
    <property type="entry name" value="Homeodomain-like_sf"/>
</dbReference>
<dbReference type="GO" id="GO:0043565">
    <property type="term" value="F:sequence-specific DNA binding"/>
    <property type="evidence" value="ECO:0007669"/>
    <property type="project" value="InterPro"/>
</dbReference>
<dbReference type="Pfam" id="PF01035">
    <property type="entry name" value="DNA_binding_1"/>
    <property type="match status" value="1"/>
</dbReference>
<evidence type="ECO:0000256" key="8">
    <source>
        <dbReference type="ARBA" id="ARBA00023163"/>
    </source>
</evidence>
<dbReference type="PANTHER" id="PTHR10815">
    <property type="entry name" value="METHYLATED-DNA--PROTEIN-CYSTEINE METHYLTRANSFERASE"/>
    <property type="match status" value="1"/>
</dbReference>
<dbReference type="SMART" id="SM00342">
    <property type="entry name" value="HTH_ARAC"/>
    <property type="match status" value="1"/>
</dbReference>
<dbReference type="Proteomes" id="UP000292855">
    <property type="component" value="Unassembled WGS sequence"/>
</dbReference>
<keyword evidence="6" id="KW-0227">DNA damage</keyword>
<dbReference type="SUPFAM" id="SSF46689">
    <property type="entry name" value="Homeodomain-like"/>
    <property type="match status" value="2"/>
</dbReference>
<comment type="similarity">
    <text evidence="2">Belongs to the MGMT family.</text>
</comment>
<dbReference type="FunFam" id="1.10.10.10:FF:000214">
    <property type="entry name" value="Methylated-DNA--protein-cysteine methyltransferase"/>
    <property type="match status" value="1"/>
</dbReference>
<keyword evidence="4 12" id="KW-0489">Methyltransferase</keyword>
<evidence type="ECO:0000256" key="9">
    <source>
        <dbReference type="ARBA" id="ARBA00023204"/>
    </source>
</evidence>
<dbReference type="Gene3D" id="1.10.10.10">
    <property type="entry name" value="Winged helix-like DNA-binding domain superfamily/Winged helix DNA-binding domain"/>
    <property type="match status" value="1"/>
</dbReference>
<name>A0A4Q6XY89_9SPHI</name>
<evidence type="ECO:0000256" key="5">
    <source>
        <dbReference type="ARBA" id="ARBA00022679"/>
    </source>
</evidence>
<comment type="caution">
    <text evidence="12">The sequence shown here is derived from an EMBL/GenBank/DDBJ whole genome shotgun (WGS) entry which is preliminary data.</text>
</comment>
<dbReference type="PANTHER" id="PTHR10815:SF13">
    <property type="entry name" value="METHYLATED-DNA--PROTEIN-CYSTEINE METHYLTRANSFERASE"/>
    <property type="match status" value="1"/>
</dbReference>
<reference evidence="12 13" key="1">
    <citation type="submission" date="2019-02" db="EMBL/GenBank/DDBJ databases">
        <authorList>
            <person name="Li Y."/>
        </authorList>
    </citation>
    <scope>NUCLEOTIDE SEQUENCE [LARGE SCALE GENOMIC DNA]</scope>
    <source>
        <strain evidence="12 13">30C10-4-7</strain>
    </source>
</reference>
<evidence type="ECO:0000256" key="4">
    <source>
        <dbReference type="ARBA" id="ARBA00022603"/>
    </source>
</evidence>
<dbReference type="InterPro" id="IPR001497">
    <property type="entry name" value="MethylDNA_cys_MeTrfase_AS"/>
</dbReference>
<sequence length="283" mass="31680">MNEQQELNYNRIAEAIKYIRNNFRGQPTLDEIARKVHLSPFHFQRLFSEWAGTTPKRFLQYISIEHAKTLLKDKQATLSATAFETGLSGTGRLHDLFVKIEGMTPAEYKNGGKQLSINYSFAESPFGNLIVASTSKGVCYMAFFTDETSAIIDLKQKFPNATFQRQLDAIQQHALFIFKNDSSKLCDIKLHLKGTDFQLKVWEALLKIPMGKLFTYGDVATQIGKPNASRAVGTAIGSNPIAFLIPCHRVIQSSGNIGGYMWGSTRKTAIIGWESAKTNMVKE</sequence>
<proteinExistence type="inferred from homology"/>
<evidence type="ECO:0000256" key="6">
    <source>
        <dbReference type="ARBA" id="ARBA00022763"/>
    </source>
</evidence>
<protein>
    <recommendedName>
        <fullName evidence="3">methylated-DNA--[protein]-cysteine S-methyltransferase</fullName>
        <ecNumber evidence="3">2.1.1.63</ecNumber>
    </recommendedName>
</protein>
<dbReference type="InterPro" id="IPR014048">
    <property type="entry name" value="MethylDNA_cys_MeTrfase_DNA-bd"/>
</dbReference>
<accession>A0A4Q6XY89</accession>
<keyword evidence="7" id="KW-0805">Transcription regulation</keyword>
<dbReference type="GO" id="GO:0006281">
    <property type="term" value="P:DNA repair"/>
    <property type="evidence" value="ECO:0007669"/>
    <property type="project" value="UniProtKB-KW"/>
</dbReference>
<dbReference type="PROSITE" id="PS01124">
    <property type="entry name" value="HTH_ARAC_FAMILY_2"/>
    <property type="match status" value="1"/>
</dbReference>
<dbReference type="InterPro" id="IPR036388">
    <property type="entry name" value="WH-like_DNA-bd_sf"/>
</dbReference>
<evidence type="ECO:0000313" key="13">
    <source>
        <dbReference type="Proteomes" id="UP000292855"/>
    </source>
</evidence>
<evidence type="ECO:0000256" key="2">
    <source>
        <dbReference type="ARBA" id="ARBA00008711"/>
    </source>
</evidence>
<dbReference type="Pfam" id="PF12833">
    <property type="entry name" value="HTH_18"/>
    <property type="match status" value="1"/>
</dbReference>
<dbReference type="EMBL" id="SGIT01000001">
    <property type="protein sequence ID" value="RZF61757.1"/>
    <property type="molecule type" value="Genomic_DNA"/>
</dbReference>